<name>Q2JA02_FRACC</name>
<dbReference type="HOGENOM" id="CLU_2246015_0_0_11"/>
<dbReference type="Proteomes" id="UP000001937">
    <property type="component" value="Chromosome"/>
</dbReference>
<protein>
    <submittedName>
        <fullName evidence="2">Uncharacterized protein</fullName>
    </submittedName>
</protein>
<evidence type="ECO:0000313" key="3">
    <source>
        <dbReference type="Proteomes" id="UP000001937"/>
    </source>
</evidence>
<dbReference type="EMBL" id="CP000249">
    <property type="protein sequence ID" value="ABD11890.1"/>
    <property type="molecule type" value="Genomic_DNA"/>
</dbReference>
<reference evidence="2 3" key="1">
    <citation type="journal article" date="2007" name="Genome Res.">
        <title>Genome characteristics of facultatively symbiotic Frankia sp. strains reflect host range and host plant biogeography.</title>
        <authorList>
            <person name="Normand P."/>
            <person name="Lapierre P."/>
            <person name="Tisa L.S."/>
            <person name="Gogarten J.P."/>
            <person name="Alloisio N."/>
            <person name="Bagnarol E."/>
            <person name="Bassi C.A."/>
            <person name="Berry A.M."/>
            <person name="Bickhart D.M."/>
            <person name="Choisne N."/>
            <person name="Couloux A."/>
            <person name="Cournoyer B."/>
            <person name="Cruveiller S."/>
            <person name="Daubin V."/>
            <person name="Demange N."/>
            <person name="Francino M.P."/>
            <person name="Goltsman E."/>
            <person name="Huang Y."/>
            <person name="Kopp O.R."/>
            <person name="Labarre L."/>
            <person name="Lapidus A."/>
            <person name="Lavire C."/>
            <person name="Marechal J."/>
            <person name="Martinez M."/>
            <person name="Mastronunzio J.E."/>
            <person name="Mullin B.C."/>
            <person name="Niemann J."/>
            <person name="Pujic P."/>
            <person name="Rawnsley T."/>
            <person name="Rouy Z."/>
            <person name="Schenowitz C."/>
            <person name="Sellstedt A."/>
            <person name="Tavares F."/>
            <person name="Tomkins J.P."/>
            <person name="Vallenet D."/>
            <person name="Valverde C."/>
            <person name="Wall L.G."/>
            <person name="Wang Y."/>
            <person name="Medigue C."/>
            <person name="Benson D.R."/>
        </authorList>
    </citation>
    <scope>NUCLEOTIDE SEQUENCE [LARGE SCALE GENOMIC DNA]</scope>
    <source>
        <strain evidence="3">DSM 45818 / CECT 9043 / CcI3</strain>
    </source>
</reference>
<organism evidence="2 3">
    <name type="scientific">Frankia casuarinae (strain DSM 45818 / CECT 9043 / HFP020203 / CcI3)</name>
    <dbReference type="NCBI Taxonomy" id="106370"/>
    <lineage>
        <taxon>Bacteria</taxon>
        <taxon>Bacillati</taxon>
        <taxon>Actinomycetota</taxon>
        <taxon>Actinomycetes</taxon>
        <taxon>Frankiales</taxon>
        <taxon>Frankiaceae</taxon>
        <taxon>Frankia</taxon>
    </lineage>
</organism>
<feature type="region of interest" description="Disordered" evidence="1">
    <location>
        <begin position="44"/>
        <end position="66"/>
    </location>
</feature>
<evidence type="ECO:0000313" key="2">
    <source>
        <dbReference type="EMBL" id="ABD11890.1"/>
    </source>
</evidence>
<dbReference type="AlphaFoldDB" id="Q2JA02"/>
<evidence type="ECO:0000256" key="1">
    <source>
        <dbReference type="SAM" id="MobiDB-lite"/>
    </source>
</evidence>
<accession>Q2JA02</accession>
<keyword evidence="3" id="KW-1185">Reference proteome</keyword>
<proteinExistence type="predicted"/>
<gene>
    <name evidence="2" type="ordered locus">Francci3_2525</name>
</gene>
<dbReference type="KEGG" id="fra:Francci3_2525"/>
<accession>A0A1X1PXV7</accession>
<sequence length="104" mass="11493">MAEVLRCGGCDTEVIALRYEPFRYRPDRRQLPLPPHPRRVRWRAAADGVSDGAPSDGAPYGGAASDGDVPASVVVTEWLAATTWAERVRLRLPWNSWSGHLLPD</sequence>